<name>A0A1X6ZM88_9RHOB</name>
<keyword evidence="3" id="KW-1185">Reference proteome</keyword>
<dbReference type="PANTHER" id="PTHR43355:SF2">
    <property type="entry name" value="FLAVIN REDUCTASE (NADPH)"/>
    <property type="match status" value="1"/>
</dbReference>
<protein>
    <submittedName>
        <fullName evidence="2">NmrA-like family protein</fullName>
    </submittedName>
</protein>
<proteinExistence type="predicted"/>
<dbReference type="Pfam" id="PF13460">
    <property type="entry name" value="NAD_binding_10"/>
    <property type="match status" value="1"/>
</dbReference>
<feature type="domain" description="NAD(P)-binding" evidence="1">
    <location>
        <begin position="7"/>
        <end position="201"/>
    </location>
</feature>
<dbReference type="GO" id="GO:0016646">
    <property type="term" value="F:oxidoreductase activity, acting on the CH-NH group of donors, NAD or NADP as acceptor"/>
    <property type="evidence" value="ECO:0007669"/>
    <property type="project" value="TreeGrafter"/>
</dbReference>
<dbReference type="SUPFAM" id="SSF51735">
    <property type="entry name" value="NAD(P)-binding Rossmann-fold domains"/>
    <property type="match status" value="1"/>
</dbReference>
<dbReference type="AlphaFoldDB" id="A0A1X6ZM88"/>
<gene>
    <name evidence="2" type="ORF">ROA7450_02881</name>
</gene>
<dbReference type="EMBL" id="FWFX01000009">
    <property type="protein sequence ID" value="SLN55846.1"/>
    <property type="molecule type" value="Genomic_DNA"/>
</dbReference>
<dbReference type="RefSeq" id="WP_085806499.1">
    <property type="nucleotide sequence ID" value="NZ_FWFX01000009.1"/>
</dbReference>
<evidence type="ECO:0000313" key="2">
    <source>
        <dbReference type="EMBL" id="SLN55846.1"/>
    </source>
</evidence>
<sequence length="213" mass="22521">MKIVVFGATGDVGTRIVTEAIQRGHHVTAVVRNKASLSKLPEHITVHIADARNPSEVAEAMNGQDLAISSLRTPSGQEGEVVGLTQSILKGAARAGIRVIIVGGAARLHLPNGSPHSVLTAPGFLPESVVPTARASYAQYELCSSDLVVNWTYASPAALLRPGTRRGTYRTGTDTLLVDEDGNSEISMEDFAAALVEEAQNAQFVRTSFTVGY</sequence>
<dbReference type="OrthoDB" id="7419852at2"/>
<dbReference type="InterPro" id="IPR036291">
    <property type="entry name" value="NAD(P)-bd_dom_sf"/>
</dbReference>
<organism evidence="2 3">
    <name type="scientific">Roseovarius albus</name>
    <dbReference type="NCBI Taxonomy" id="1247867"/>
    <lineage>
        <taxon>Bacteria</taxon>
        <taxon>Pseudomonadati</taxon>
        <taxon>Pseudomonadota</taxon>
        <taxon>Alphaproteobacteria</taxon>
        <taxon>Rhodobacterales</taxon>
        <taxon>Roseobacteraceae</taxon>
        <taxon>Roseovarius</taxon>
    </lineage>
</organism>
<dbReference type="InterPro" id="IPR016040">
    <property type="entry name" value="NAD(P)-bd_dom"/>
</dbReference>
<evidence type="ECO:0000259" key="1">
    <source>
        <dbReference type="Pfam" id="PF13460"/>
    </source>
</evidence>
<dbReference type="PANTHER" id="PTHR43355">
    <property type="entry name" value="FLAVIN REDUCTASE (NADPH)"/>
    <property type="match status" value="1"/>
</dbReference>
<dbReference type="Proteomes" id="UP000193061">
    <property type="component" value="Unassembled WGS sequence"/>
</dbReference>
<accession>A0A1X6ZM88</accession>
<reference evidence="2 3" key="1">
    <citation type="submission" date="2017-03" db="EMBL/GenBank/DDBJ databases">
        <authorList>
            <person name="Afonso C.L."/>
            <person name="Miller P.J."/>
            <person name="Scott M.A."/>
            <person name="Spackman E."/>
            <person name="Goraichik I."/>
            <person name="Dimitrov K.M."/>
            <person name="Suarez D.L."/>
            <person name="Swayne D.E."/>
        </authorList>
    </citation>
    <scope>NUCLEOTIDE SEQUENCE [LARGE SCALE GENOMIC DNA]</scope>
    <source>
        <strain evidence="2 3">CECT 7450</strain>
    </source>
</reference>
<dbReference type="InterPro" id="IPR051606">
    <property type="entry name" value="Polyketide_Oxido-like"/>
</dbReference>
<evidence type="ECO:0000313" key="3">
    <source>
        <dbReference type="Proteomes" id="UP000193061"/>
    </source>
</evidence>
<dbReference type="Gene3D" id="3.40.50.720">
    <property type="entry name" value="NAD(P)-binding Rossmann-like Domain"/>
    <property type="match status" value="1"/>
</dbReference>